<feature type="compositionally biased region" description="Basic and acidic residues" evidence="1">
    <location>
        <begin position="529"/>
        <end position="548"/>
    </location>
</feature>
<dbReference type="InParanoid" id="A0A5J5EQD2"/>
<feature type="transmembrane region" description="Helical" evidence="2">
    <location>
        <begin position="398"/>
        <end position="416"/>
    </location>
</feature>
<evidence type="ECO:0000313" key="4">
    <source>
        <dbReference type="EMBL" id="KAA8899392.1"/>
    </source>
</evidence>
<evidence type="ECO:0000259" key="3">
    <source>
        <dbReference type="Pfam" id="PF23317"/>
    </source>
</evidence>
<keyword evidence="2" id="KW-1133">Transmembrane helix</keyword>
<dbReference type="Pfam" id="PF23317">
    <property type="entry name" value="YVC1_C"/>
    <property type="match status" value="1"/>
</dbReference>
<keyword evidence="2" id="KW-0472">Membrane</keyword>
<feature type="transmembrane region" description="Helical" evidence="2">
    <location>
        <begin position="346"/>
        <end position="366"/>
    </location>
</feature>
<dbReference type="InterPro" id="IPR052971">
    <property type="entry name" value="TRP_calcium_channel"/>
</dbReference>
<keyword evidence="5" id="KW-1185">Reference proteome</keyword>
<feature type="non-terminal residue" evidence="4">
    <location>
        <position position="1"/>
    </location>
</feature>
<feature type="region of interest" description="Disordered" evidence="1">
    <location>
        <begin position="513"/>
        <end position="548"/>
    </location>
</feature>
<protein>
    <recommendedName>
        <fullName evidence="3">Calcium channel YVC1-like C-terminal transmembrane domain-containing protein</fullName>
    </recommendedName>
</protein>
<organism evidence="4 5">
    <name type="scientific">Sphaerosporella brunnea</name>
    <dbReference type="NCBI Taxonomy" id="1250544"/>
    <lineage>
        <taxon>Eukaryota</taxon>
        <taxon>Fungi</taxon>
        <taxon>Dikarya</taxon>
        <taxon>Ascomycota</taxon>
        <taxon>Pezizomycotina</taxon>
        <taxon>Pezizomycetes</taxon>
        <taxon>Pezizales</taxon>
        <taxon>Pyronemataceae</taxon>
        <taxon>Sphaerosporella</taxon>
    </lineage>
</organism>
<feature type="region of interest" description="Disordered" evidence="1">
    <location>
        <begin position="39"/>
        <end position="80"/>
    </location>
</feature>
<feature type="domain" description="Calcium channel YVC1-like C-terminal transmembrane" evidence="3">
    <location>
        <begin position="159"/>
        <end position="451"/>
    </location>
</feature>
<accession>A0A5J5EQD2</accession>
<proteinExistence type="predicted"/>
<dbReference type="Proteomes" id="UP000326924">
    <property type="component" value="Unassembled WGS sequence"/>
</dbReference>
<keyword evidence="2" id="KW-0812">Transmembrane</keyword>
<dbReference type="EMBL" id="VXIS01000167">
    <property type="protein sequence ID" value="KAA8899392.1"/>
    <property type="molecule type" value="Genomic_DNA"/>
</dbReference>
<feature type="transmembrane region" description="Helical" evidence="2">
    <location>
        <begin position="254"/>
        <end position="278"/>
    </location>
</feature>
<dbReference type="OrthoDB" id="310870at2759"/>
<reference evidence="4 5" key="1">
    <citation type="submission" date="2019-09" db="EMBL/GenBank/DDBJ databases">
        <title>Draft genome of the ectomycorrhizal ascomycete Sphaerosporella brunnea.</title>
        <authorList>
            <consortium name="DOE Joint Genome Institute"/>
            <person name="Benucci G.M."/>
            <person name="Marozzi G."/>
            <person name="Antonielli L."/>
            <person name="Sanchez S."/>
            <person name="Marco P."/>
            <person name="Wang X."/>
            <person name="Falini L.B."/>
            <person name="Barry K."/>
            <person name="Haridas S."/>
            <person name="Lipzen A."/>
            <person name="Labutti K."/>
            <person name="Grigoriev I.V."/>
            <person name="Murat C."/>
            <person name="Martin F."/>
            <person name="Albertini E."/>
            <person name="Donnini D."/>
            <person name="Bonito G."/>
        </authorList>
    </citation>
    <scope>NUCLEOTIDE SEQUENCE [LARGE SCALE GENOMIC DNA]</scope>
    <source>
        <strain evidence="4 5">Sb_GMNB300</strain>
    </source>
</reference>
<dbReference type="InterPro" id="IPR056336">
    <property type="entry name" value="YVC1_C"/>
</dbReference>
<feature type="transmembrane region" description="Helical" evidence="2">
    <location>
        <begin position="316"/>
        <end position="334"/>
    </location>
</feature>
<name>A0A5J5EQD2_9PEZI</name>
<dbReference type="AlphaFoldDB" id="A0A5J5EQD2"/>
<evidence type="ECO:0000256" key="2">
    <source>
        <dbReference type="SAM" id="Phobius"/>
    </source>
</evidence>
<gene>
    <name evidence="4" type="ORF">FN846DRAFT_990157</name>
</gene>
<comment type="caution">
    <text evidence="4">The sequence shown here is derived from an EMBL/GenBank/DDBJ whole genome shotgun (WGS) entry which is preliminary data.</text>
</comment>
<feature type="transmembrane region" description="Helical" evidence="2">
    <location>
        <begin position="215"/>
        <end position="234"/>
    </location>
</feature>
<dbReference type="PANTHER" id="PTHR35859">
    <property type="entry name" value="NONSELECTIVE CATION CHANNEL PROTEIN"/>
    <property type="match status" value="1"/>
</dbReference>
<evidence type="ECO:0000256" key="1">
    <source>
        <dbReference type="SAM" id="MobiDB-lite"/>
    </source>
</evidence>
<sequence length="577" mass="64138">GVSSTRASACELVACDLTSSLSAVEALQYLCHELPVAETEGAEPTESTESTFLLSGRTGGTGSSDPESGRKKQFEGTNNGSTSGMTTLEIAILADCKKFISHRPVQRIINGIWDGSISFWKSLDVDGSKSPHFFNPRKSDPFCRLRVPKYQKVFEAIFFATLLGLYYFVLVERNPYHIMPSEIALIVFFAAFAVHEFSSIKDSGVTFYAADFWSWLDMFIIVIALVFMGFRIAGVVKDSDAITDTAFDVLSLEALLLVPRMFSLFSLDPYFGVLIPCLKQMTKEFLKFSVLILILYLGFLTTFSLLARDRMSFNDVWWMLINVFFGSSSVGFNAMREISPILGPPLMMIFVIMTNILLVTSLISLLSNSLTNMMANAREEYFFMFSTMVLEASTSNRLVVFYPPLNLLPLILLRPLRLWVPAQKLRKWRIALLKFSHCLFAAAILVFEKVMKRGENGTRYKVWGPNNNSDKKSSHHGLGIGGGIGILNRNSIWNGRLAGAGRFAGGRLGLGHGGWQAGGPPGSSSSSVRIDEREREDPDSRLSRLTAEDREELRRIRASIEELSSKMDAIISQNGAV</sequence>
<dbReference type="PANTHER" id="PTHR35859:SF5">
    <property type="entry name" value="ION TRANSPORT DOMAIN-CONTAINING PROTEIN"/>
    <property type="match status" value="1"/>
</dbReference>
<feature type="transmembrane region" description="Helical" evidence="2">
    <location>
        <begin position="285"/>
        <end position="304"/>
    </location>
</feature>
<feature type="transmembrane region" description="Helical" evidence="2">
    <location>
        <begin position="176"/>
        <end position="194"/>
    </location>
</feature>
<evidence type="ECO:0000313" key="5">
    <source>
        <dbReference type="Proteomes" id="UP000326924"/>
    </source>
</evidence>
<feature type="transmembrane region" description="Helical" evidence="2">
    <location>
        <begin position="153"/>
        <end position="170"/>
    </location>
</feature>